<dbReference type="InterPro" id="IPR051455">
    <property type="entry name" value="Bact_solute-bind_prot3"/>
</dbReference>
<evidence type="ECO:0000256" key="2">
    <source>
        <dbReference type="ARBA" id="ARBA00022448"/>
    </source>
</evidence>
<organism evidence="5 6">
    <name type="scientific">Yinghuangia aomiensis</name>
    <dbReference type="NCBI Taxonomy" id="676205"/>
    <lineage>
        <taxon>Bacteria</taxon>
        <taxon>Bacillati</taxon>
        <taxon>Actinomycetota</taxon>
        <taxon>Actinomycetes</taxon>
        <taxon>Kitasatosporales</taxon>
        <taxon>Streptomycetaceae</taxon>
        <taxon>Yinghuangia</taxon>
    </lineage>
</organism>
<dbReference type="Gene3D" id="3.40.190.10">
    <property type="entry name" value="Periplasmic binding protein-like II"/>
    <property type="match status" value="2"/>
</dbReference>
<proteinExistence type="inferred from homology"/>
<dbReference type="PANTHER" id="PTHR30085">
    <property type="entry name" value="AMINO ACID ABC TRANSPORTER PERMEASE"/>
    <property type="match status" value="1"/>
</dbReference>
<evidence type="ECO:0000313" key="5">
    <source>
        <dbReference type="EMBL" id="GAA4962556.1"/>
    </source>
</evidence>
<comment type="caution">
    <text evidence="5">The sequence shown here is derived from an EMBL/GenBank/DDBJ whole genome shotgun (WGS) entry which is preliminary data.</text>
</comment>
<dbReference type="CDD" id="cd13690">
    <property type="entry name" value="PBP2_GluB"/>
    <property type="match status" value="1"/>
</dbReference>
<name>A0ABP9H6Y6_9ACTN</name>
<evidence type="ECO:0000256" key="3">
    <source>
        <dbReference type="ARBA" id="ARBA00022729"/>
    </source>
</evidence>
<keyword evidence="6" id="KW-1185">Reference proteome</keyword>
<dbReference type="Proteomes" id="UP001500466">
    <property type="component" value="Unassembled WGS sequence"/>
</dbReference>
<feature type="domain" description="Solute-binding protein family 3/N-terminal" evidence="4">
    <location>
        <begin position="67"/>
        <end position="288"/>
    </location>
</feature>
<reference evidence="6" key="1">
    <citation type="journal article" date="2019" name="Int. J. Syst. Evol. Microbiol.">
        <title>The Global Catalogue of Microorganisms (GCM) 10K type strain sequencing project: providing services to taxonomists for standard genome sequencing and annotation.</title>
        <authorList>
            <consortium name="The Broad Institute Genomics Platform"/>
            <consortium name="The Broad Institute Genome Sequencing Center for Infectious Disease"/>
            <person name="Wu L."/>
            <person name="Ma J."/>
        </authorList>
    </citation>
    <scope>NUCLEOTIDE SEQUENCE [LARGE SCALE GENOMIC DNA]</scope>
    <source>
        <strain evidence="6">JCM 17986</strain>
    </source>
</reference>
<gene>
    <name evidence="5" type="ORF">GCM10023205_27940</name>
</gene>
<keyword evidence="2" id="KW-0813">Transport</keyword>
<evidence type="ECO:0000256" key="1">
    <source>
        <dbReference type="ARBA" id="ARBA00010333"/>
    </source>
</evidence>
<accession>A0ABP9H6Y6</accession>
<sequence length="302" mass="32790">MQPVPTSVSVSPSKIPVARPAVDADYPASADDASCRARESLRPLDPLPAPGRMPAGSSMAEIVARGRIVVGVDQNTQYFAARNHHEKDRIEGFDIDMAEAVGLALFGEPGHVAYRVITQAQRIPLLQNGEVDLVVDTMTITCDRKRQVSFSGNYYDDGQRVLVPWDSPVAGIGDLRGKRVCTVRGTTSIATLRDKGTLPYAVDNWTDCLVALQRAEVDAVSTTGALLAGLRAQDGDTKIVGPRFTDEPHGMAVRLDRADFVRFLNGTLTRMLADGTWERLARTWLSPAFDGEPQKPETAYVG</sequence>
<protein>
    <submittedName>
        <fullName evidence="5">Glutamate ABC transporter substrate-binding protein</fullName>
    </submittedName>
</protein>
<evidence type="ECO:0000259" key="4">
    <source>
        <dbReference type="SMART" id="SM00062"/>
    </source>
</evidence>
<dbReference type="InterPro" id="IPR001638">
    <property type="entry name" value="Solute-binding_3/MltF_N"/>
</dbReference>
<dbReference type="SUPFAM" id="SSF53850">
    <property type="entry name" value="Periplasmic binding protein-like II"/>
    <property type="match status" value="1"/>
</dbReference>
<dbReference type="EMBL" id="BAABHS010000008">
    <property type="protein sequence ID" value="GAA4962556.1"/>
    <property type="molecule type" value="Genomic_DNA"/>
</dbReference>
<comment type="similarity">
    <text evidence="1">Belongs to the bacterial solute-binding protein 3 family.</text>
</comment>
<dbReference type="SMART" id="SM00062">
    <property type="entry name" value="PBPb"/>
    <property type="match status" value="1"/>
</dbReference>
<dbReference type="PANTHER" id="PTHR30085:SF6">
    <property type="entry name" value="ABC TRANSPORTER GLUTAMINE-BINDING PROTEIN GLNH"/>
    <property type="match status" value="1"/>
</dbReference>
<keyword evidence="3" id="KW-0732">Signal</keyword>
<evidence type="ECO:0000313" key="6">
    <source>
        <dbReference type="Proteomes" id="UP001500466"/>
    </source>
</evidence>
<dbReference type="Pfam" id="PF00497">
    <property type="entry name" value="SBP_bac_3"/>
    <property type="match status" value="1"/>
</dbReference>